<dbReference type="Proteomes" id="UP000078148">
    <property type="component" value="Chromosome"/>
</dbReference>
<name>A0A172ZL32_9BACL</name>
<reference evidence="1 2" key="2">
    <citation type="journal article" date="2016" name="Int. J. Syst. Evol. Microbiol.">
        <title>Paenibacillus bovis sp. nov., isolated from raw yak (Bos grunniens) milk.</title>
        <authorList>
            <person name="Gao C."/>
            <person name="Han J."/>
            <person name="Liu Z."/>
            <person name="Xu X."/>
            <person name="Hang F."/>
            <person name="Wu Z."/>
        </authorList>
    </citation>
    <scope>NUCLEOTIDE SEQUENCE [LARGE SCALE GENOMIC DNA]</scope>
    <source>
        <strain evidence="1 2">BD3526</strain>
    </source>
</reference>
<evidence type="ECO:0000313" key="2">
    <source>
        <dbReference type="Proteomes" id="UP000078148"/>
    </source>
</evidence>
<dbReference type="EMBL" id="CP013023">
    <property type="protein sequence ID" value="ANF97850.1"/>
    <property type="molecule type" value="Genomic_DNA"/>
</dbReference>
<reference evidence="2" key="1">
    <citation type="submission" date="2015-10" db="EMBL/GenBank/DDBJ databases">
        <title>Genome of Paenibacillus bovis sp. nov.</title>
        <authorList>
            <person name="Wu Z."/>
            <person name="Gao C."/>
            <person name="Liu Z."/>
            <person name="Zheng H."/>
        </authorList>
    </citation>
    <scope>NUCLEOTIDE SEQUENCE [LARGE SCALE GENOMIC DNA]</scope>
    <source>
        <strain evidence="2">BD3526</strain>
    </source>
</reference>
<dbReference type="AlphaFoldDB" id="A0A172ZL32"/>
<evidence type="ECO:0000313" key="1">
    <source>
        <dbReference type="EMBL" id="ANF97850.1"/>
    </source>
</evidence>
<accession>A0A172ZL32</accession>
<dbReference type="KEGG" id="pbv:AR543_18745"/>
<gene>
    <name evidence="1" type="ORF">AR543_18745</name>
</gene>
<organism evidence="1 2">
    <name type="scientific">Paenibacillus bovis</name>
    <dbReference type="NCBI Taxonomy" id="1616788"/>
    <lineage>
        <taxon>Bacteria</taxon>
        <taxon>Bacillati</taxon>
        <taxon>Bacillota</taxon>
        <taxon>Bacilli</taxon>
        <taxon>Bacillales</taxon>
        <taxon>Paenibacillaceae</taxon>
        <taxon>Paenibacillus</taxon>
    </lineage>
</organism>
<protein>
    <submittedName>
        <fullName evidence="1">Uncharacterized protein</fullName>
    </submittedName>
</protein>
<sequence length="120" mass="14255">MQWIILIGDDSFNINLIHGIQHFGNNTVSSIEDNRFVVDFGQEHIIYDFDQSIINDYEHEELQKIPFQNPHFIMMIYKSKDLMKKVLSQDNFVRGIYIDDDHGLIMPIEEYIQTFSIERS</sequence>
<proteinExistence type="predicted"/>
<dbReference type="RefSeq" id="WP_060535943.1">
    <property type="nucleotide sequence ID" value="NZ_CP013023.1"/>
</dbReference>
<dbReference type="OrthoDB" id="2618621at2"/>
<keyword evidence="2" id="KW-1185">Reference proteome</keyword>